<name>A0A3B1B489_9ZZZZ</name>
<dbReference type="InterPro" id="IPR005618">
    <property type="entry name" value="OMPW"/>
</dbReference>
<sequence>MSNTKFLIHILSGLFIIGLSSQSFAVDKGDWIARFGLVSVNPNDSSGLVGNIAGSGVAVDDSQGLYANITYMIRNNIGLELLASSPLTHNITATGSIAGLGKIGETKQLPPTFSVQYHFSPKQKFRPYVGAGINYTTFFSEKATGGTVTSMSLDDSWGLATQAGFDMNISKDWFFNADIRYINIETTATTNVGNVDVTIDPWVLSLGVGTIF</sequence>
<reference evidence="1" key="1">
    <citation type="submission" date="2018-06" db="EMBL/GenBank/DDBJ databases">
        <authorList>
            <person name="Zhirakovskaya E."/>
        </authorList>
    </citation>
    <scope>NUCLEOTIDE SEQUENCE</scope>
</reference>
<protein>
    <submittedName>
        <fullName evidence="1">Outer membrane protein W</fullName>
    </submittedName>
</protein>
<dbReference type="GO" id="GO:0055085">
    <property type="term" value="P:transmembrane transport"/>
    <property type="evidence" value="ECO:0007669"/>
    <property type="project" value="TreeGrafter"/>
</dbReference>
<dbReference type="AlphaFoldDB" id="A0A3B1B489"/>
<dbReference type="Pfam" id="PF03922">
    <property type="entry name" value="OmpW"/>
    <property type="match status" value="1"/>
</dbReference>
<proteinExistence type="predicted"/>
<dbReference type="PANTHER" id="PTHR36920:SF1">
    <property type="entry name" value="OUTER MEMBRANE PROTEIN W"/>
    <property type="match status" value="1"/>
</dbReference>
<dbReference type="Gene3D" id="2.40.160.20">
    <property type="match status" value="1"/>
</dbReference>
<dbReference type="EMBL" id="UOFR01000070">
    <property type="protein sequence ID" value="VAW99866.1"/>
    <property type="molecule type" value="Genomic_DNA"/>
</dbReference>
<organism evidence="1">
    <name type="scientific">hydrothermal vent metagenome</name>
    <dbReference type="NCBI Taxonomy" id="652676"/>
    <lineage>
        <taxon>unclassified sequences</taxon>
        <taxon>metagenomes</taxon>
        <taxon>ecological metagenomes</taxon>
    </lineage>
</organism>
<evidence type="ECO:0000313" key="1">
    <source>
        <dbReference type="EMBL" id="VAW99866.1"/>
    </source>
</evidence>
<dbReference type="GO" id="GO:0019867">
    <property type="term" value="C:outer membrane"/>
    <property type="evidence" value="ECO:0007669"/>
    <property type="project" value="InterPro"/>
</dbReference>
<accession>A0A3B1B489</accession>
<dbReference type="InterPro" id="IPR011250">
    <property type="entry name" value="OMP/PagP_B-barrel"/>
</dbReference>
<dbReference type="SUPFAM" id="SSF56925">
    <property type="entry name" value="OMPA-like"/>
    <property type="match status" value="1"/>
</dbReference>
<dbReference type="PANTHER" id="PTHR36920">
    <property type="match status" value="1"/>
</dbReference>
<gene>
    <name evidence="1" type="ORF">MNBD_GAMMA21-2387</name>
</gene>